<organism evidence="1 2">
    <name type="scientific">Klebsiella phage Miami</name>
    <dbReference type="NCBI Taxonomy" id="2767581"/>
    <lineage>
        <taxon>Viruses</taxon>
        <taxon>Duplodnaviria</taxon>
        <taxon>Heunggongvirae</taxon>
        <taxon>Uroviricota</taxon>
        <taxon>Caudoviricetes</taxon>
        <taxon>Chimalliviridae</taxon>
        <taxon>Miamivirus</taxon>
        <taxon>Miamivirus miami</taxon>
    </lineage>
</organism>
<keyword evidence="2" id="KW-1185">Reference proteome</keyword>
<name>A0A873WCW9_9CAUD</name>
<dbReference type="Proteomes" id="UP000662782">
    <property type="component" value="Segment"/>
</dbReference>
<evidence type="ECO:0000313" key="2">
    <source>
        <dbReference type="Proteomes" id="UP000662782"/>
    </source>
</evidence>
<protein>
    <submittedName>
        <fullName evidence="1">Uncharacterized protein</fullName>
    </submittedName>
</protein>
<sequence length="171" mass="19549">MAKENVVRIPLYNLGNLSCVGYREGCGYNVKIYWGDYVLASKPNLTQALDFAYIGVRLFSPIHSEWLTNDLRLAICESLIKARLLIDGNHSVERSSVLSEGFLKHWKTGESGVEYYLEVRLARDPGKIEDDIVQVTLKYDNDGCSFTHSFKKYASVFNYKEHLGLFKQVTR</sequence>
<evidence type="ECO:0000313" key="1">
    <source>
        <dbReference type="EMBL" id="QPB09257.1"/>
    </source>
</evidence>
<accession>A0A873WCW9</accession>
<gene>
    <name evidence="1" type="ORF">CPT_Miami_162</name>
</gene>
<dbReference type="EMBL" id="MT701590">
    <property type="protein sequence ID" value="QPB09257.1"/>
    <property type="molecule type" value="Genomic_DNA"/>
</dbReference>
<proteinExistence type="predicted"/>
<reference evidence="1 2" key="1">
    <citation type="submission" date="2020-07" db="EMBL/GenBank/DDBJ databases">
        <title>Complete genome sequence of Klebsiella pneumoniae phage Miami.</title>
        <authorList>
            <person name="Mora D.A."/>
            <person name="Lessor L."/>
            <person name="Gill J."/>
            <person name="Liu M."/>
        </authorList>
    </citation>
    <scope>NUCLEOTIDE SEQUENCE [LARGE SCALE GENOMIC DNA]</scope>
</reference>